<evidence type="ECO:0000313" key="4">
    <source>
        <dbReference type="Proteomes" id="UP001283341"/>
    </source>
</evidence>
<dbReference type="InterPro" id="IPR002110">
    <property type="entry name" value="Ankyrin_rpt"/>
</dbReference>
<feature type="region of interest" description="Disordered" evidence="2">
    <location>
        <begin position="154"/>
        <end position="181"/>
    </location>
</feature>
<keyword evidence="4" id="KW-1185">Reference proteome</keyword>
<dbReference type="Proteomes" id="UP001283341">
    <property type="component" value="Unassembled WGS sequence"/>
</dbReference>
<evidence type="ECO:0008006" key="5">
    <source>
        <dbReference type="Google" id="ProtNLM"/>
    </source>
</evidence>
<protein>
    <recommendedName>
        <fullName evidence="5">Ankyrin repeat protein</fullName>
    </recommendedName>
</protein>
<dbReference type="Pfam" id="PF00023">
    <property type="entry name" value="Ank"/>
    <property type="match status" value="1"/>
</dbReference>
<comment type="caution">
    <text evidence="3">The sequence shown here is derived from an EMBL/GenBank/DDBJ whole genome shotgun (WGS) entry which is preliminary data.</text>
</comment>
<evidence type="ECO:0000256" key="1">
    <source>
        <dbReference type="PROSITE-ProRule" id="PRU00023"/>
    </source>
</evidence>
<evidence type="ECO:0000256" key="2">
    <source>
        <dbReference type="SAM" id="MobiDB-lite"/>
    </source>
</evidence>
<dbReference type="EMBL" id="JAUEDM010000003">
    <property type="protein sequence ID" value="KAK3322632.1"/>
    <property type="molecule type" value="Genomic_DNA"/>
</dbReference>
<dbReference type="Gene3D" id="1.25.40.20">
    <property type="entry name" value="Ankyrin repeat-containing domain"/>
    <property type="match status" value="1"/>
</dbReference>
<reference evidence="3" key="2">
    <citation type="submission" date="2023-06" db="EMBL/GenBank/DDBJ databases">
        <authorList>
            <consortium name="Lawrence Berkeley National Laboratory"/>
            <person name="Haridas S."/>
            <person name="Hensen N."/>
            <person name="Bonometti L."/>
            <person name="Westerberg I."/>
            <person name="Brannstrom I.O."/>
            <person name="Guillou S."/>
            <person name="Cros-Aarteil S."/>
            <person name="Calhoun S."/>
            <person name="Kuo A."/>
            <person name="Mondo S."/>
            <person name="Pangilinan J."/>
            <person name="Riley R."/>
            <person name="Labutti K."/>
            <person name="Andreopoulos B."/>
            <person name="Lipzen A."/>
            <person name="Chen C."/>
            <person name="Yanf M."/>
            <person name="Daum C."/>
            <person name="Ng V."/>
            <person name="Clum A."/>
            <person name="Steindorff A."/>
            <person name="Ohm R."/>
            <person name="Martin F."/>
            <person name="Silar P."/>
            <person name="Natvig D."/>
            <person name="Lalanne C."/>
            <person name="Gautier V."/>
            <person name="Ament-Velasquez S.L."/>
            <person name="Kruys A."/>
            <person name="Hutchinson M.I."/>
            <person name="Powell A.J."/>
            <person name="Barry K."/>
            <person name="Miller A.N."/>
            <person name="Grigoriev I.V."/>
            <person name="Debuchy R."/>
            <person name="Gladieux P."/>
            <person name="Thoren M.H."/>
            <person name="Johannesson H."/>
        </authorList>
    </citation>
    <scope>NUCLEOTIDE SEQUENCE</scope>
    <source>
        <strain evidence="3">CBS 118394</strain>
    </source>
</reference>
<name>A0AAE0IDB2_9PEZI</name>
<keyword evidence="1" id="KW-0040">ANK repeat</keyword>
<sequence length="181" mass="19639">MVIRLLNHVENPAGRNLLGCAYHGRAEDVRQLLEERSGSVYDVQEYGHCPLQLALAGGYNTFQTVQLLLHAGADPNQEYDTGGIDCTPLAAAFRYFISGHPAQVEVSRLFRLNGFIDSGGYTMLHKIAMGILHVDLTKALQDVQAAASSLNKKKQGWDDSVEHSSIERGSSGRGASTPGWG</sequence>
<gene>
    <name evidence="3" type="ORF">B0H66DRAFT_211219</name>
</gene>
<feature type="repeat" description="ANK" evidence="1">
    <location>
        <begin position="46"/>
        <end position="80"/>
    </location>
</feature>
<accession>A0AAE0IDB2</accession>
<dbReference type="PROSITE" id="PS50088">
    <property type="entry name" value="ANK_REPEAT"/>
    <property type="match status" value="1"/>
</dbReference>
<proteinExistence type="predicted"/>
<reference evidence="3" key="1">
    <citation type="journal article" date="2023" name="Mol. Phylogenet. Evol.">
        <title>Genome-scale phylogeny and comparative genomics of the fungal order Sordariales.</title>
        <authorList>
            <person name="Hensen N."/>
            <person name="Bonometti L."/>
            <person name="Westerberg I."/>
            <person name="Brannstrom I.O."/>
            <person name="Guillou S."/>
            <person name="Cros-Aarteil S."/>
            <person name="Calhoun S."/>
            <person name="Haridas S."/>
            <person name="Kuo A."/>
            <person name="Mondo S."/>
            <person name="Pangilinan J."/>
            <person name="Riley R."/>
            <person name="LaButti K."/>
            <person name="Andreopoulos B."/>
            <person name="Lipzen A."/>
            <person name="Chen C."/>
            <person name="Yan M."/>
            <person name="Daum C."/>
            <person name="Ng V."/>
            <person name="Clum A."/>
            <person name="Steindorff A."/>
            <person name="Ohm R.A."/>
            <person name="Martin F."/>
            <person name="Silar P."/>
            <person name="Natvig D.O."/>
            <person name="Lalanne C."/>
            <person name="Gautier V."/>
            <person name="Ament-Velasquez S.L."/>
            <person name="Kruys A."/>
            <person name="Hutchinson M.I."/>
            <person name="Powell A.J."/>
            <person name="Barry K."/>
            <person name="Miller A.N."/>
            <person name="Grigoriev I.V."/>
            <person name="Debuchy R."/>
            <person name="Gladieux P."/>
            <person name="Hiltunen Thoren M."/>
            <person name="Johannesson H."/>
        </authorList>
    </citation>
    <scope>NUCLEOTIDE SEQUENCE</scope>
    <source>
        <strain evidence="3">CBS 118394</strain>
    </source>
</reference>
<dbReference type="AlphaFoldDB" id="A0AAE0IDB2"/>
<feature type="compositionally biased region" description="Basic and acidic residues" evidence="2">
    <location>
        <begin position="155"/>
        <end position="166"/>
    </location>
</feature>
<dbReference type="InterPro" id="IPR036770">
    <property type="entry name" value="Ankyrin_rpt-contain_sf"/>
</dbReference>
<evidence type="ECO:0000313" key="3">
    <source>
        <dbReference type="EMBL" id="KAK3322632.1"/>
    </source>
</evidence>
<dbReference type="PROSITE" id="PS50297">
    <property type="entry name" value="ANK_REP_REGION"/>
    <property type="match status" value="1"/>
</dbReference>
<organism evidence="3 4">
    <name type="scientific">Apodospora peruviana</name>
    <dbReference type="NCBI Taxonomy" id="516989"/>
    <lineage>
        <taxon>Eukaryota</taxon>
        <taxon>Fungi</taxon>
        <taxon>Dikarya</taxon>
        <taxon>Ascomycota</taxon>
        <taxon>Pezizomycotina</taxon>
        <taxon>Sordariomycetes</taxon>
        <taxon>Sordariomycetidae</taxon>
        <taxon>Sordariales</taxon>
        <taxon>Lasiosphaeriaceae</taxon>
        <taxon>Apodospora</taxon>
    </lineage>
</organism>
<dbReference type="SUPFAM" id="SSF48403">
    <property type="entry name" value="Ankyrin repeat"/>
    <property type="match status" value="1"/>
</dbReference>